<name>A0A0D2LZI8_HYPSF</name>
<protein>
    <submittedName>
        <fullName evidence="1">Uncharacterized protein</fullName>
    </submittedName>
</protein>
<reference evidence="2" key="1">
    <citation type="submission" date="2014-04" db="EMBL/GenBank/DDBJ databases">
        <title>Evolutionary Origins and Diversification of the Mycorrhizal Mutualists.</title>
        <authorList>
            <consortium name="DOE Joint Genome Institute"/>
            <consortium name="Mycorrhizal Genomics Consortium"/>
            <person name="Kohler A."/>
            <person name="Kuo A."/>
            <person name="Nagy L.G."/>
            <person name="Floudas D."/>
            <person name="Copeland A."/>
            <person name="Barry K.W."/>
            <person name="Cichocki N."/>
            <person name="Veneault-Fourrey C."/>
            <person name="LaButti K."/>
            <person name="Lindquist E.A."/>
            <person name="Lipzen A."/>
            <person name="Lundell T."/>
            <person name="Morin E."/>
            <person name="Murat C."/>
            <person name="Riley R."/>
            <person name="Ohm R."/>
            <person name="Sun H."/>
            <person name="Tunlid A."/>
            <person name="Henrissat B."/>
            <person name="Grigoriev I.V."/>
            <person name="Hibbett D.S."/>
            <person name="Martin F."/>
        </authorList>
    </citation>
    <scope>NUCLEOTIDE SEQUENCE [LARGE SCALE GENOMIC DNA]</scope>
    <source>
        <strain evidence="2">FD-334 SS-4</strain>
    </source>
</reference>
<sequence>MPPLLCAIARQLRFCSGSPQLLPCRGQGAGWTGSVLQRLPLGSTICSWIGQTNISGEARLQARFYRAGVVTRPAVVDVDARRDAGIGGLCACATRRGRYLSLVRLMGLGTVRRAWIYPRFICARSEGDIAGRDKNMKRGLLTACGCPCLVSTFRTPGSESVALLLRAPLGVGCIQMTSLSDGQPIASNPARPATGGCCGWLVRAANGMQHVDARRTRGAVVAIGDEWTPSDEISGTRSCVIRLPLMYVRTSSFHAGKSRSSACVSYRTASGAPGAW</sequence>
<evidence type="ECO:0000313" key="2">
    <source>
        <dbReference type="Proteomes" id="UP000054270"/>
    </source>
</evidence>
<keyword evidence="2" id="KW-1185">Reference proteome</keyword>
<accession>A0A0D2LZI8</accession>
<dbReference type="Proteomes" id="UP000054270">
    <property type="component" value="Unassembled WGS sequence"/>
</dbReference>
<evidence type="ECO:0000313" key="1">
    <source>
        <dbReference type="EMBL" id="KJA16313.1"/>
    </source>
</evidence>
<dbReference type="EMBL" id="KN817624">
    <property type="protein sequence ID" value="KJA16313.1"/>
    <property type="molecule type" value="Genomic_DNA"/>
</dbReference>
<organism evidence="1 2">
    <name type="scientific">Hypholoma sublateritium (strain FD-334 SS-4)</name>
    <dbReference type="NCBI Taxonomy" id="945553"/>
    <lineage>
        <taxon>Eukaryota</taxon>
        <taxon>Fungi</taxon>
        <taxon>Dikarya</taxon>
        <taxon>Basidiomycota</taxon>
        <taxon>Agaricomycotina</taxon>
        <taxon>Agaricomycetes</taxon>
        <taxon>Agaricomycetidae</taxon>
        <taxon>Agaricales</taxon>
        <taxon>Agaricineae</taxon>
        <taxon>Strophariaceae</taxon>
        <taxon>Hypholoma</taxon>
    </lineage>
</organism>
<dbReference type="AlphaFoldDB" id="A0A0D2LZI8"/>
<proteinExistence type="predicted"/>
<gene>
    <name evidence="1" type="ORF">HYPSUDRAFT_297513</name>
</gene>